<dbReference type="GO" id="GO:0005829">
    <property type="term" value="C:cytosol"/>
    <property type="evidence" value="ECO:0007669"/>
    <property type="project" value="TreeGrafter"/>
</dbReference>
<dbReference type="PANTHER" id="PTHR10728:SF39">
    <property type="entry name" value="CYTOSOLIC PHOSPHOLIPASE A2 GAMMA"/>
    <property type="match status" value="1"/>
</dbReference>
<evidence type="ECO:0000256" key="2">
    <source>
        <dbReference type="ARBA" id="ARBA00023098"/>
    </source>
</evidence>
<keyword evidence="1" id="KW-0378">Hydrolase</keyword>
<dbReference type="Pfam" id="PF01735">
    <property type="entry name" value="PLA2_B"/>
    <property type="match status" value="1"/>
</dbReference>
<dbReference type="AlphaFoldDB" id="A0A5C6MHM6"/>
<name>A0A5C6MHM6_9TELE</name>
<reference evidence="4 5" key="1">
    <citation type="submission" date="2019-04" db="EMBL/GenBank/DDBJ databases">
        <title>Chromosome genome assembly for Takifugu flavidus.</title>
        <authorList>
            <person name="Xiao S."/>
        </authorList>
    </citation>
    <scope>NUCLEOTIDE SEQUENCE [LARGE SCALE GENOMIC DNA]</scope>
    <source>
        <strain evidence="4">HTHZ2018</strain>
        <tissue evidence="4">Muscle</tissue>
    </source>
</reference>
<dbReference type="GO" id="GO:0046475">
    <property type="term" value="P:glycerophospholipid catabolic process"/>
    <property type="evidence" value="ECO:0007669"/>
    <property type="project" value="TreeGrafter"/>
</dbReference>
<protein>
    <submittedName>
        <fullName evidence="4">Cytosolic phospholipase A2 gamma</fullName>
    </submittedName>
</protein>
<keyword evidence="2" id="KW-0443">Lipid metabolism</keyword>
<dbReference type="Gene3D" id="3.40.1090.10">
    <property type="entry name" value="Cytosolic phospholipase A2 catalytic domain"/>
    <property type="match status" value="1"/>
</dbReference>
<dbReference type="GO" id="GO:0005509">
    <property type="term" value="F:calcium ion binding"/>
    <property type="evidence" value="ECO:0007669"/>
    <property type="project" value="TreeGrafter"/>
</dbReference>
<comment type="caution">
    <text evidence="4">The sequence shown here is derived from an EMBL/GenBank/DDBJ whole genome shotgun (WGS) entry which is preliminary data.</text>
</comment>
<dbReference type="Proteomes" id="UP000324091">
    <property type="component" value="Unassembled WGS sequence"/>
</dbReference>
<dbReference type="EMBL" id="RHFK02000433">
    <property type="protein sequence ID" value="TWW54045.1"/>
    <property type="molecule type" value="Genomic_DNA"/>
</dbReference>
<dbReference type="PANTHER" id="PTHR10728">
    <property type="entry name" value="CYTOSOLIC PHOSPHOLIPASE A2"/>
    <property type="match status" value="1"/>
</dbReference>
<evidence type="ECO:0000313" key="4">
    <source>
        <dbReference type="EMBL" id="TWW54045.1"/>
    </source>
</evidence>
<feature type="domain" description="PLA2c" evidence="3">
    <location>
        <begin position="23"/>
        <end position="149"/>
    </location>
</feature>
<dbReference type="GO" id="GO:0005635">
    <property type="term" value="C:nuclear envelope"/>
    <property type="evidence" value="ECO:0007669"/>
    <property type="project" value="TreeGrafter"/>
</dbReference>
<dbReference type="SUPFAM" id="SSF52151">
    <property type="entry name" value="FabD/lysophospholipase-like"/>
    <property type="match status" value="1"/>
</dbReference>
<dbReference type="InterPro" id="IPR016035">
    <property type="entry name" value="Acyl_Trfase/lysoPLipase"/>
</dbReference>
<dbReference type="InterPro" id="IPR002642">
    <property type="entry name" value="LysoPLipase_cat_dom"/>
</dbReference>
<proteinExistence type="predicted"/>
<accession>A0A5C6MHM6</accession>
<sequence>MGLSTSTGRRSYGFPNQNSVPHIALLGSGGGERALVAMLGSIQQLVKEGLFDTLLYIGGISGSTWAMASLYSGEDFQTGVDQIIATMQGPGVPLDKIVAWLDDRTEETTFSLTDIWAVLISTQIMKQLDLRQLSGDANRSATNPYPIYSTVERECTSDKPENGTITCTSLVSVAHRGGCTTSDVSGRTKFEIQGRESVGESKCPEDRRIRPRKGKRKRVVWADWVQLQERAQVVVVELIAQEEVGPE</sequence>
<evidence type="ECO:0000259" key="3">
    <source>
        <dbReference type="Pfam" id="PF01735"/>
    </source>
</evidence>
<dbReference type="GO" id="GO:0005544">
    <property type="term" value="F:calcium-dependent phospholipid binding"/>
    <property type="evidence" value="ECO:0007669"/>
    <property type="project" value="TreeGrafter"/>
</dbReference>
<organism evidence="4 5">
    <name type="scientific">Takifugu flavidus</name>
    <name type="common">sansaifugu</name>
    <dbReference type="NCBI Taxonomy" id="433684"/>
    <lineage>
        <taxon>Eukaryota</taxon>
        <taxon>Metazoa</taxon>
        <taxon>Chordata</taxon>
        <taxon>Craniata</taxon>
        <taxon>Vertebrata</taxon>
        <taxon>Euteleostomi</taxon>
        <taxon>Actinopterygii</taxon>
        <taxon>Neopterygii</taxon>
        <taxon>Teleostei</taxon>
        <taxon>Neoteleostei</taxon>
        <taxon>Acanthomorphata</taxon>
        <taxon>Eupercaria</taxon>
        <taxon>Tetraodontiformes</taxon>
        <taxon>Tetradontoidea</taxon>
        <taxon>Tetraodontidae</taxon>
        <taxon>Takifugu</taxon>
    </lineage>
</organism>
<dbReference type="GO" id="GO:0005654">
    <property type="term" value="C:nucleoplasm"/>
    <property type="evidence" value="ECO:0007669"/>
    <property type="project" value="TreeGrafter"/>
</dbReference>
<keyword evidence="5" id="KW-1185">Reference proteome</keyword>
<evidence type="ECO:0000313" key="5">
    <source>
        <dbReference type="Proteomes" id="UP000324091"/>
    </source>
</evidence>
<gene>
    <name evidence="4" type="ORF">D4764_0194730</name>
</gene>
<evidence type="ECO:0000256" key="1">
    <source>
        <dbReference type="ARBA" id="ARBA00022801"/>
    </source>
</evidence>
<dbReference type="GO" id="GO:0047498">
    <property type="term" value="F:calcium-dependent phospholipase A2 activity"/>
    <property type="evidence" value="ECO:0007669"/>
    <property type="project" value="TreeGrafter"/>
</dbReference>